<name>A0ABW4MX02_9CAUL</name>
<dbReference type="EMBL" id="JBHUEY010000001">
    <property type="protein sequence ID" value="MFD1782063.1"/>
    <property type="molecule type" value="Genomic_DNA"/>
</dbReference>
<dbReference type="InterPro" id="IPR008620">
    <property type="entry name" value="FixH"/>
</dbReference>
<gene>
    <name evidence="2" type="ORF">ACFSC0_01560</name>
</gene>
<protein>
    <submittedName>
        <fullName evidence="2">FixH family protein</fullName>
    </submittedName>
</protein>
<dbReference type="RefSeq" id="WP_377281107.1">
    <property type="nucleotide sequence ID" value="NZ_JBHRSI010000003.1"/>
</dbReference>
<evidence type="ECO:0000313" key="2">
    <source>
        <dbReference type="EMBL" id="MFD1782063.1"/>
    </source>
</evidence>
<reference evidence="3" key="1">
    <citation type="journal article" date="2019" name="Int. J. Syst. Evol. Microbiol.">
        <title>The Global Catalogue of Microorganisms (GCM) 10K type strain sequencing project: providing services to taxonomists for standard genome sequencing and annotation.</title>
        <authorList>
            <consortium name="The Broad Institute Genomics Platform"/>
            <consortium name="The Broad Institute Genome Sequencing Center for Infectious Disease"/>
            <person name="Wu L."/>
            <person name="Ma J."/>
        </authorList>
    </citation>
    <scope>NUCLEOTIDE SEQUENCE [LARGE SCALE GENOMIC DNA]</scope>
    <source>
        <strain evidence="3">DFY28</strain>
    </source>
</reference>
<feature type="transmembrane region" description="Helical" evidence="1">
    <location>
        <begin position="15"/>
        <end position="37"/>
    </location>
</feature>
<evidence type="ECO:0000256" key="1">
    <source>
        <dbReference type="SAM" id="Phobius"/>
    </source>
</evidence>
<dbReference type="Pfam" id="PF05751">
    <property type="entry name" value="FixH"/>
    <property type="match status" value="1"/>
</dbReference>
<accession>A0ABW4MX02</accession>
<keyword evidence="1" id="KW-0472">Membrane</keyword>
<sequence length="161" mass="16909">MSRTASNAPFVIKGWHVLAGVVGFFAAIIAIDAVFVVQALKTYPGEVSVTPYEDGLAFNRRIAQLEAQQQLGWTAGVAAEPGAVLVRLRDREGAPLTGLSLAGKLQRPATESGARALAFTERAPGDYEASAAGAAGAWDLTVAAQDGQGARFEAERRVSWP</sequence>
<proteinExistence type="predicted"/>
<keyword evidence="1" id="KW-1133">Transmembrane helix</keyword>
<dbReference type="InterPro" id="IPR013783">
    <property type="entry name" value="Ig-like_fold"/>
</dbReference>
<dbReference type="PIRSF" id="PIRSF011386">
    <property type="entry name" value="FixH"/>
    <property type="match status" value="1"/>
</dbReference>
<organism evidence="2 3">
    <name type="scientific">Phenylobacterium terrae</name>
    <dbReference type="NCBI Taxonomy" id="2665495"/>
    <lineage>
        <taxon>Bacteria</taxon>
        <taxon>Pseudomonadati</taxon>
        <taxon>Pseudomonadota</taxon>
        <taxon>Alphaproteobacteria</taxon>
        <taxon>Caulobacterales</taxon>
        <taxon>Caulobacteraceae</taxon>
        <taxon>Phenylobacterium</taxon>
    </lineage>
</organism>
<dbReference type="InterPro" id="IPR018037">
    <property type="entry name" value="FixH_proteobacterial"/>
</dbReference>
<comment type="caution">
    <text evidence="2">The sequence shown here is derived from an EMBL/GenBank/DDBJ whole genome shotgun (WGS) entry which is preliminary data.</text>
</comment>
<keyword evidence="1" id="KW-0812">Transmembrane</keyword>
<dbReference type="Proteomes" id="UP001597237">
    <property type="component" value="Unassembled WGS sequence"/>
</dbReference>
<evidence type="ECO:0000313" key="3">
    <source>
        <dbReference type="Proteomes" id="UP001597237"/>
    </source>
</evidence>
<dbReference type="Gene3D" id="2.60.40.10">
    <property type="entry name" value="Immunoglobulins"/>
    <property type="match status" value="1"/>
</dbReference>
<keyword evidence="3" id="KW-1185">Reference proteome</keyword>